<dbReference type="InterPro" id="IPR023393">
    <property type="entry name" value="START-like_dom_sf"/>
</dbReference>
<keyword evidence="2" id="KW-1185">Reference proteome</keyword>
<dbReference type="RefSeq" id="WP_270026706.1">
    <property type="nucleotide sequence ID" value="NZ_JAPDDP010000034.1"/>
</dbReference>
<dbReference type="SUPFAM" id="SSF55961">
    <property type="entry name" value="Bet v1-like"/>
    <property type="match status" value="1"/>
</dbReference>
<reference evidence="1" key="1">
    <citation type="submission" date="2022-10" db="EMBL/GenBank/DDBJ databases">
        <title>The WGS of Solirubrobacter phytolaccae KCTC 29190.</title>
        <authorList>
            <person name="Jiang Z."/>
        </authorList>
    </citation>
    <scope>NUCLEOTIDE SEQUENCE</scope>
    <source>
        <strain evidence="1">KCTC 29190</strain>
    </source>
</reference>
<organism evidence="1 2">
    <name type="scientific">Solirubrobacter phytolaccae</name>
    <dbReference type="NCBI Taxonomy" id="1404360"/>
    <lineage>
        <taxon>Bacteria</taxon>
        <taxon>Bacillati</taxon>
        <taxon>Actinomycetota</taxon>
        <taxon>Thermoleophilia</taxon>
        <taxon>Solirubrobacterales</taxon>
        <taxon>Solirubrobacteraceae</taxon>
        <taxon>Solirubrobacter</taxon>
    </lineage>
</organism>
<dbReference type="InterPro" id="IPR019587">
    <property type="entry name" value="Polyketide_cyclase/dehydratase"/>
</dbReference>
<evidence type="ECO:0000313" key="1">
    <source>
        <dbReference type="EMBL" id="MDA0182341.1"/>
    </source>
</evidence>
<dbReference type="AlphaFoldDB" id="A0A9X3NAC6"/>
<dbReference type="EMBL" id="JAPDDP010000034">
    <property type="protein sequence ID" value="MDA0182341.1"/>
    <property type="molecule type" value="Genomic_DNA"/>
</dbReference>
<dbReference type="CDD" id="cd07812">
    <property type="entry name" value="SRPBCC"/>
    <property type="match status" value="1"/>
</dbReference>
<name>A0A9X3NAC6_9ACTN</name>
<dbReference type="Proteomes" id="UP001147653">
    <property type="component" value="Unassembled WGS sequence"/>
</dbReference>
<evidence type="ECO:0000313" key="2">
    <source>
        <dbReference type="Proteomes" id="UP001147653"/>
    </source>
</evidence>
<gene>
    <name evidence="1" type="ORF">OJ997_18685</name>
</gene>
<dbReference type="Pfam" id="PF10604">
    <property type="entry name" value="Polyketide_cyc2"/>
    <property type="match status" value="1"/>
</dbReference>
<protein>
    <submittedName>
        <fullName evidence="1">SRPBCC family protein</fullName>
    </submittedName>
</protein>
<sequence length="140" mass="15252">MSASPEAVWAVLADPPSYGHWVVGSKYIRGADDTFPAAGTKLHHTIGVGPLTLDDHTEVLESDPPRRLKLRAKGRPLGTASVVLELEPLDGGTQVTMLEDPDQLWTPLKYLPPVQIATRIRNTESLKRLEELAVAKPKAT</sequence>
<proteinExistence type="predicted"/>
<comment type="caution">
    <text evidence="1">The sequence shown here is derived from an EMBL/GenBank/DDBJ whole genome shotgun (WGS) entry which is preliminary data.</text>
</comment>
<dbReference type="Gene3D" id="3.30.530.20">
    <property type="match status" value="1"/>
</dbReference>
<accession>A0A9X3NAC6</accession>